<keyword evidence="2" id="KW-1185">Reference proteome</keyword>
<name>A0ABD0N6K7_CIRMR</name>
<accession>A0ABD0N6K7</accession>
<proteinExistence type="predicted"/>
<dbReference type="EMBL" id="JAMKFB020000024">
    <property type="protein sequence ID" value="KAL0156837.1"/>
    <property type="molecule type" value="Genomic_DNA"/>
</dbReference>
<dbReference type="AlphaFoldDB" id="A0ABD0N6K7"/>
<reference evidence="1 2" key="1">
    <citation type="submission" date="2024-05" db="EMBL/GenBank/DDBJ databases">
        <title>Genome sequencing and assembly of Indian major carp, Cirrhinus mrigala (Hamilton, 1822).</title>
        <authorList>
            <person name="Mohindra V."/>
            <person name="Chowdhury L.M."/>
            <person name="Lal K."/>
            <person name="Jena J.K."/>
        </authorList>
    </citation>
    <scope>NUCLEOTIDE SEQUENCE [LARGE SCALE GENOMIC DNA]</scope>
    <source>
        <strain evidence="1">CM1030</strain>
        <tissue evidence="1">Blood</tissue>
    </source>
</reference>
<feature type="non-terminal residue" evidence="1">
    <location>
        <position position="77"/>
    </location>
</feature>
<dbReference type="Proteomes" id="UP001529510">
    <property type="component" value="Unassembled WGS sequence"/>
</dbReference>
<dbReference type="Gene3D" id="2.60.120.200">
    <property type="match status" value="1"/>
</dbReference>
<dbReference type="SUPFAM" id="SSF49899">
    <property type="entry name" value="Concanavalin A-like lectins/glucanases"/>
    <property type="match status" value="1"/>
</dbReference>
<organism evidence="1 2">
    <name type="scientific">Cirrhinus mrigala</name>
    <name type="common">Mrigala</name>
    <dbReference type="NCBI Taxonomy" id="683832"/>
    <lineage>
        <taxon>Eukaryota</taxon>
        <taxon>Metazoa</taxon>
        <taxon>Chordata</taxon>
        <taxon>Craniata</taxon>
        <taxon>Vertebrata</taxon>
        <taxon>Euteleostomi</taxon>
        <taxon>Actinopterygii</taxon>
        <taxon>Neopterygii</taxon>
        <taxon>Teleostei</taxon>
        <taxon>Ostariophysi</taxon>
        <taxon>Cypriniformes</taxon>
        <taxon>Cyprinidae</taxon>
        <taxon>Labeoninae</taxon>
        <taxon>Labeonini</taxon>
        <taxon>Cirrhinus</taxon>
    </lineage>
</organism>
<feature type="non-terminal residue" evidence="1">
    <location>
        <position position="1"/>
    </location>
</feature>
<gene>
    <name evidence="1" type="ORF">M9458_048083</name>
</gene>
<protein>
    <submittedName>
        <fullName evidence="1">Uncharacterized protein</fullName>
    </submittedName>
</protein>
<comment type="caution">
    <text evidence="1">The sequence shown here is derived from an EMBL/GenBank/DDBJ whole genome shotgun (WGS) entry which is preliminary data.</text>
</comment>
<evidence type="ECO:0000313" key="2">
    <source>
        <dbReference type="Proteomes" id="UP001529510"/>
    </source>
</evidence>
<evidence type="ECO:0000313" key="1">
    <source>
        <dbReference type="EMBL" id="KAL0156837.1"/>
    </source>
</evidence>
<dbReference type="InterPro" id="IPR013320">
    <property type="entry name" value="ConA-like_dom_sf"/>
</dbReference>
<sequence length="77" mass="8337">VGGFFEAGTLVKYNLVPEVIAAASSLDEKSVIHNLPVETNLTSEDLTFSFSTSTSPSLLVYVSSKTQDYMAVVLRHN</sequence>